<protein>
    <recommendedName>
        <fullName evidence="2">UPF0301 protein ETQ85_16970</fullName>
    </recommendedName>
</protein>
<dbReference type="Pfam" id="PF02622">
    <property type="entry name" value="DUF179"/>
    <property type="match status" value="1"/>
</dbReference>
<dbReference type="Gene3D" id="3.40.1740.10">
    <property type="entry name" value="VC0467-like"/>
    <property type="match status" value="1"/>
</dbReference>
<dbReference type="AlphaFoldDB" id="A0A6C2CNT5"/>
<comment type="caution">
    <text evidence="3">The sequence shown here is derived from an EMBL/GenBank/DDBJ whole genome shotgun (WGS) entry which is preliminary data.</text>
</comment>
<keyword evidence="4" id="KW-1185">Reference proteome</keyword>
<dbReference type="SUPFAM" id="SSF143456">
    <property type="entry name" value="VC0467-like"/>
    <property type="match status" value="1"/>
</dbReference>
<dbReference type="GO" id="GO:0005829">
    <property type="term" value="C:cytosol"/>
    <property type="evidence" value="ECO:0007669"/>
    <property type="project" value="TreeGrafter"/>
</dbReference>
<evidence type="ECO:0000256" key="2">
    <source>
        <dbReference type="HAMAP-Rule" id="MF_00758"/>
    </source>
</evidence>
<dbReference type="NCBIfam" id="NF001266">
    <property type="entry name" value="PRK00228.1-1"/>
    <property type="match status" value="1"/>
</dbReference>
<evidence type="ECO:0000313" key="4">
    <source>
        <dbReference type="Proteomes" id="UP000389128"/>
    </source>
</evidence>
<comment type="similarity">
    <text evidence="1 2">Belongs to the UPF0301 (AlgH) family.</text>
</comment>
<dbReference type="InterPro" id="IPR003774">
    <property type="entry name" value="AlgH-like"/>
</dbReference>
<proteinExistence type="inferred from homology"/>
<dbReference type="HAMAP" id="MF_00758">
    <property type="entry name" value="UPF0301"/>
    <property type="match status" value="1"/>
</dbReference>
<dbReference type="PANTHER" id="PTHR30327">
    <property type="entry name" value="UNCHARACTERIZED PROTEIN YQGE"/>
    <property type="match status" value="1"/>
</dbReference>
<name>A0A6C2CNT5_9RHOO</name>
<evidence type="ECO:0000313" key="3">
    <source>
        <dbReference type="EMBL" id="TYC54855.1"/>
    </source>
</evidence>
<dbReference type="EMBL" id="SDKK01000016">
    <property type="protein sequence ID" value="TYC54855.1"/>
    <property type="molecule type" value="Genomic_DNA"/>
</dbReference>
<accession>A0A6C2CNT5</accession>
<evidence type="ECO:0000256" key="1">
    <source>
        <dbReference type="ARBA" id="ARBA00009600"/>
    </source>
</evidence>
<dbReference type="Proteomes" id="UP000389128">
    <property type="component" value="Unassembled WGS sequence"/>
</dbReference>
<organism evidence="3 4">
    <name type="scientific">Zoogloea oleivorans</name>
    <dbReference type="NCBI Taxonomy" id="1552750"/>
    <lineage>
        <taxon>Bacteria</taxon>
        <taxon>Pseudomonadati</taxon>
        <taxon>Pseudomonadota</taxon>
        <taxon>Betaproteobacteria</taxon>
        <taxon>Rhodocyclales</taxon>
        <taxon>Zoogloeaceae</taxon>
        <taxon>Zoogloea</taxon>
    </lineage>
</organism>
<sequence length="188" mass="20401">MTTTTINLTDHFLIAMPAMADPNFARTLTYIAEHNENGAMGVIVNRPTDMRLATLFERIDIPFQQPDFENLPVYFGGPVQSDRGFVLHRPAGKWHSTLTVGDSIGLTSSRDVLQALASDGEPAEVLVALGYAGWSAGQLEHEIAQNAWLTVPADLSIVFELPPEERLAAAMQLLGIDFAMLSDVAGHA</sequence>
<dbReference type="PANTHER" id="PTHR30327:SF1">
    <property type="entry name" value="UPF0301 PROTEIN YQGE"/>
    <property type="match status" value="1"/>
</dbReference>
<gene>
    <name evidence="3" type="ORF">ETQ85_16970</name>
</gene>
<dbReference type="OrthoDB" id="9807486at2"/>
<reference evidence="3 4" key="1">
    <citation type="submission" date="2019-01" db="EMBL/GenBank/DDBJ databases">
        <title>Zoogloea oleivorans genome sequencing and assembly.</title>
        <authorList>
            <person name="Tancsics A."/>
            <person name="Farkas M."/>
            <person name="Kriszt B."/>
            <person name="Maroti G."/>
            <person name="Horvath B."/>
        </authorList>
    </citation>
    <scope>NUCLEOTIDE SEQUENCE [LARGE SCALE GENOMIC DNA]</scope>
    <source>
        <strain evidence="3 4">Buc</strain>
    </source>
</reference>